<dbReference type="EMBL" id="JYKN01000775">
    <property type="protein sequence ID" value="KKK23086.1"/>
    <property type="molecule type" value="Genomic_DNA"/>
</dbReference>
<feature type="region of interest" description="Disordered" evidence="8">
    <location>
        <begin position="448"/>
        <end position="467"/>
    </location>
</feature>
<dbReference type="InterPro" id="IPR045055">
    <property type="entry name" value="DNA2/NAM7-like"/>
</dbReference>
<dbReference type="GO" id="GO:0031048">
    <property type="term" value="P:regulatory ncRNA-mediated heterochromatin formation"/>
    <property type="evidence" value="ECO:0007669"/>
    <property type="project" value="TreeGrafter"/>
</dbReference>
<feature type="compositionally biased region" description="Basic and acidic residues" evidence="8">
    <location>
        <begin position="453"/>
        <end position="463"/>
    </location>
</feature>
<dbReference type="Pfam" id="PF20173">
    <property type="entry name" value="ZnF_RZ-type"/>
    <property type="match status" value="1"/>
</dbReference>
<feature type="compositionally biased region" description="Polar residues" evidence="8">
    <location>
        <begin position="29"/>
        <end position="38"/>
    </location>
</feature>
<dbReference type="GO" id="GO:0008270">
    <property type="term" value="F:zinc ion binding"/>
    <property type="evidence" value="ECO:0007669"/>
    <property type="project" value="UniProtKB-KW"/>
</dbReference>
<name>A0A0F8VJ03_9EURO</name>
<comment type="caution">
    <text evidence="10">The sequence shown here is derived from an EMBL/GenBank/DDBJ whole genome shotgun (WGS) entry which is preliminary data.</text>
</comment>
<dbReference type="PROSITE" id="PS51981">
    <property type="entry name" value="ZF_RZ"/>
    <property type="match status" value="1"/>
</dbReference>
<evidence type="ECO:0000256" key="3">
    <source>
        <dbReference type="ARBA" id="ARBA00022723"/>
    </source>
</evidence>
<keyword evidence="3" id="KW-0479">Metal-binding</keyword>
<dbReference type="PANTHER" id="PTHR10887:SF445">
    <property type="entry name" value="NFX1-TYPE ZINC FINGER-CONTAINING PROTEIN 1"/>
    <property type="match status" value="1"/>
</dbReference>
<keyword evidence="4" id="KW-0863">Zinc-finger</keyword>
<evidence type="ECO:0000256" key="7">
    <source>
        <dbReference type="ARBA" id="ARBA00022859"/>
    </source>
</evidence>
<keyword evidence="5" id="KW-0547">Nucleotide-binding</keyword>
<feature type="region of interest" description="Disordered" evidence="8">
    <location>
        <begin position="1609"/>
        <end position="1634"/>
    </location>
</feature>
<keyword evidence="7" id="KW-0391">Immunity</keyword>
<keyword evidence="5" id="KW-0067">ATP-binding</keyword>
<dbReference type="GO" id="GO:0005737">
    <property type="term" value="C:cytoplasm"/>
    <property type="evidence" value="ECO:0007669"/>
    <property type="project" value="UniProtKB-SubCell"/>
</dbReference>
<dbReference type="InterPro" id="IPR041677">
    <property type="entry name" value="DNA2/NAM7_AAA_11"/>
</dbReference>
<evidence type="ECO:0000256" key="4">
    <source>
        <dbReference type="ARBA" id="ARBA00022771"/>
    </source>
</evidence>
<dbReference type="InterPro" id="IPR046439">
    <property type="entry name" value="ZF_RZ_dom"/>
</dbReference>
<feature type="compositionally biased region" description="Basic and acidic residues" evidence="8">
    <location>
        <begin position="41"/>
        <end position="51"/>
    </location>
</feature>
<keyword evidence="2" id="KW-0963">Cytoplasm</keyword>
<organism evidence="10 11">
    <name type="scientific">Aspergillus ochraceoroseus</name>
    <dbReference type="NCBI Taxonomy" id="138278"/>
    <lineage>
        <taxon>Eukaryota</taxon>
        <taxon>Fungi</taxon>
        <taxon>Dikarya</taxon>
        <taxon>Ascomycota</taxon>
        <taxon>Pezizomycotina</taxon>
        <taxon>Eurotiomycetes</taxon>
        <taxon>Eurotiomycetidae</taxon>
        <taxon>Eurotiales</taxon>
        <taxon>Aspergillaceae</taxon>
        <taxon>Aspergillus</taxon>
        <taxon>Aspergillus subgen. Nidulantes</taxon>
    </lineage>
</organism>
<keyword evidence="5" id="KW-0378">Hydrolase</keyword>
<gene>
    <name evidence="10" type="ORF">AOCH_002009</name>
</gene>
<protein>
    <recommendedName>
        <fullName evidence="9">RZ-type domain-containing protein</fullName>
    </recommendedName>
</protein>
<dbReference type="CDD" id="cd17936">
    <property type="entry name" value="EEXXEc_NFX1"/>
    <property type="match status" value="1"/>
</dbReference>
<evidence type="ECO:0000259" key="9">
    <source>
        <dbReference type="PROSITE" id="PS51981"/>
    </source>
</evidence>
<dbReference type="InterPro" id="IPR027417">
    <property type="entry name" value="P-loop_NTPase"/>
</dbReference>
<sequence>MASSKICFQFANKGRCDFKNCKYEPCASQPRSQGQGRSTKPGKDHSTTRSRSDLDLWTNKAYQGRTGRSLGRELGLFFQQGRQLIETTDGALQEVIQSLSSEGGLRRIQELIQRDYVELSDPRKRDLFKNSVLPFLELVTHRDVLASLVVENNVVTIYNCIWGPVGRRGEPFLHFLADSVQQYTQSDAEVACWYLEICLQLFVQVIELNSTAFVHEPLKPIAVRFEGFFLELQALEIKGQLEASRVYLGKLQRRLDIATSLPALPPATKPALINGVPAAFHTEKRPPGGRHDNDHAGICQIQIMPTYGEILCSQSEYLPVKDPAQWHIGGLAGLIDRNFRLLREDTIGQLRDVIHTELKSGGRKGSQKSQLRANVYQRVQVRALAFDRFSGLQFLVQFEQPSNIKSMKKLQKKEWWELSKRLQSSALVCLTDPQGYAIFCTVSDIRDRSKRKPNSDTKPREKPTGSLWEDSSLASVCLELVEPTEQNRQYILNCQSGKSAQSISLVEFPGVLLPSFQSTLLALQKMQKASDLPMSEFIVPLGAGSSGGVADVPPPAYTLAPGFSFDLRCVMDHGSSLEIKASQPVDIEMLQRHSSLDNAQALALVRALQRRVALIQGPPGTGKSYTGVALIRVLLANKRKLKKAGLGPIICVCYTNHALDQLLEDLLENNITSQIIRIGSQSKSEVLQPLNLRTVNRQVDRTKVERSEQYRLGRKLDEIEDNFNSLKLNTQCSDRELEKYLQEYHRYHYQLLFGTDEDGYIKQGNAQSIIQSWLKMGQKTGDMPRSHDTLVQVPVYDMTHTERRILYNHWIDERRKELHMEALSLLDSHQQTKSSFDCVSEELSLRCLRSADVIGVTTTGLARNLNMLRCLQSKVVICEEAGEVLEPHLLTSLLPSTEHLILIGDHQQLRPQIQNYSTLSRESQQGQQYSLDLSLFERLVEPEHSTGMRIPFCTLETQRRMHPSISQLVRDTLYPRLQDDPSVLAYPELEGGTSKDDAMATSHWNDYEIEMTIGLVSHLVKQGTYQAGDVAILTPYLGQLHRMRRQLSQSFTITLGERDQDDLEKAGFTEENVAATRPQVTKSTLLQSLRVATVDNFQGEEAKVVVISLVRSNSQNRCGFLRTENRINVLLSRAMHDVRATPTPLLRYLSPGTSSSSRRREVAALCVASGFSAVIHASRNAIQTYSTEQFTVLNPALDHKRDVHTHVLSLVEIDALSSVQPPPSLPCWQAQDLSTVKCMVLVEKDVTLCNHRVTVPCHIDVQSVNYMCQSLCRKVLTCGHTCKRQCLACITRTSETVVNVDHGSCGQNLPAMCSVATPNALRSAPTHALHAQCLNASLLVPTVHVPCRVLLHVIMYRVPYVAQRLWSVDTNAHLFAESFAQTRDFVKLVGRMRSRKLRMDAQMDIKKHYITDEQERPVAIAASSEPFSITDIRSCATCRGSLRSISRYGRLVRRALLDESTKKFILYLNRQYIPLAQELTKLVAHIHGLETSTVLKIFGDGVTVTVEGPPDHQVKLMNNYVKTGDPRRWRDLLRLRQQLVEYRNKVKIEEQPFSQVRNMVEDARRRKQQVRSDFDFDESVLQTKGLTQATALLLRLDNSLLADFLSLRSREDSRETGSQPYPNGGRCTKRATPGRGILIPRSTVRLGAKTKQDATQSETLLTEGNKALQAAKDLVALHPQQTRGIQEEIQGTEKMLRGSTFYTPVSNEERMAVVAAMAREFRGTGHWYYCVNGHPFTIGECGGAMQLSTCPECGSPVGGQSHRTTDGVTRATDLEEGLRSLNI</sequence>
<comment type="subcellular location">
    <subcellularLocation>
        <location evidence="1">Cytoplasm</location>
    </subcellularLocation>
</comment>
<dbReference type="SUPFAM" id="SSF52540">
    <property type="entry name" value="P-loop containing nucleoside triphosphate hydrolases"/>
    <property type="match status" value="1"/>
</dbReference>
<dbReference type="Gene3D" id="3.40.50.300">
    <property type="entry name" value="P-loop containing nucleotide triphosphate hydrolases"/>
    <property type="match status" value="2"/>
</dbReference>
<keyword evidence="5" id="KW-0347">Helicase</keyword>
<feature type="region of interest" description="Disordered" evidence="8">
    <location>
        <begin position="27"/>
        <end position="51"/>
    </location>
</feature>
<dbReference type="GO" id="GO:0031380">
    <property type="term" value="C:nuclear RNA-directed RNA polymerase complex"/>
    <property type="evidence" value="ECO:0007669"/>
    <property type="project" value="TreeGrafter"/>
</dbReference>
<dbReference type="Proteomes" id="UP000034947">
    <property type="component" value="Unassembled WGS sequence"/>
</dbReference>
<evidence type="ECO:0000256" key="5">
    <source>
        <dbReference type="ARBA" id="ARBA00022806"/>
    </source>
</evidence>
<dbReference type="Pfam" id="PF13087">
    <property type="entry name" value="AAA_12"/>
    <property type="match status" value="1"/>
</dbReference>
<keyword evidence="11" id="KW-1185">Reference proteome</keyword>
<dbReference type="InterPro" id="IPR041679">
    <property type="entry name" value="DNA2/NAM7-like_C"/>
</dbReference>
<evidence type="ECO:0000256" key="6">
    <source>
        <dbReference type="ARBA" id="ARBA00022833"/>
    </source>
</evidence>
<evidence type="ECO:0000313" key="11">
    <source>
        <dbReference type="Proteomes" id="UP000034947"/>
    </source>
</evidence>
<reference evidence="10 11" key="1">
    <citation type="submission" date="2015-02" db="EMBL/GenBank/DDBJ databases">
        <title>Draft Genome Sequences of Two Closely-Related Aflatoxigenic Aspergillus Species Obtained from the Cote d'Ivoire.</title>
        <authorList>
            <person name="Moore G.G."/>
            <person name="Beltz S.B."/>
            <person name="Mack B.M."/>
        </authorList>
    </citation>
    <scope>NUCLEOTIDE SEQUENCE [LARGE SCALE GENOMIC DNA]</scope>
    <source>
        <strain evidence="10 11">SRRC1432</strain>
    </source>
</reference>
<dbReference type="Pfam" id="PF13086">
    <property type="entry name" value="AAA_11"/>
    <property type="match status" value="1"/>
</dbReference>
<dbReference type="GO" id="GO:0002376">
    <property type="term" value="P:immune system process"/>
    <property type="evidence" value="ECO:0007669"/>
    <property type="project" value="UniProtKB-KW"/>
</dbReference>
<dbReference type="PANTHER" id="PTHR10887">
    <property type="entry name" value="DNA2/NAM7 HELICASE FAMILY"/>
    <property type="match status" value="1"/>
</dbReference>
<evidence type="ECO:0000313" key="10">
    <source>
        <dbReference type="EMBL" id="KKK23086.1"/>
    </source>
</evidence>
<dbReference type="OrthoDB" id="2423195at2759"/>
<evidence type="ECO:0000256" key="8">
    <source>
        <dbReference type="SAM" id="MobiDB-lite"/>
    </source>
</evidence>
<feature type="domain" description="RZ-type" evidence="9">
    <location>
        <begin position="1705"/>
        <end position="1780"/>
    </location>
</feature>
<evidence type="ECO:0000256" key="2">
    <source>
        <dbReference type="ARBA" id="ARBA00022490"/>
    </source>
</evidence>
<dbReference type="GO" id="GO:0004386">
    <property type="term" value="F:helicase activity"/>
    <property type="evidence" value="ECO:0007669"/>
    <property type="project" value="InterPro"/>
</dbReference>
<dbReference type="CDD" id="cd18808">
    <property type="entry name" value="SF1_C_Upf1"/>
    <property type="match status" value="1"/>
</dbReference>
<proteinExistence type="predicted"/>
<evidence type="ECO:0000256" key="1">
    <source>
        <dbReference type="ARBA" id="ARBA00004496"/>
    </source>
</evidence>
<dbReference type="InterPro" id="IPR047187">
    <property type="entry name" value="SF1_C_Upf1"/>
</dbReference>
<dbReference type="VEuPathDB" id="FungiDB:P175DRAFT_0450803"/>
<keyword evidence="6" id="KW-0862">Zinc</keyword>
<accession>A0A0F8VJ03</accession>